<feature type="region of interest" description="Disordered" evidence="1">
    <location>
        <begin position="455"/>
        <end position="551"/>
    </location>
</feature>
<feature type="region of interest" description="Disordered" evidence="1">
    <location>
        <begin position="69"/>
        <end position="399"/>
    </location>
</feature>
<sequence length="649" mass="71331">MWKRLNNKDRQAEIAIESSTLTETTAEEDTLQGTPNINNGSFSISSRPAFGRKRTEDVLKALPALPFNKLQISGVTNGRPLSEAPTASSVYSQPSPELNSDSTRKNGHKIRSSSLYPDDVSPPGSPHMNDGYIGRSGRSSPDVSPVSESPSPLANRSPVFTSGRFNSNIPVAKKTRKFWNRPSTNSPEQGSSLTHWDVYSGEPTTREKGKPPQTTPSAVKLNAEPSPGRLNGNLESFGTSTHISSGSTIGRKRVASRDLNNAPIVRPEWRGAGGRHKIVNPLLDKPLPPGKSPTFPAGSEKHQKDQRDQDRTIESSTPSHSPQELTTRPTRPSITLNDKALGQRVTSPDAKTESSPDSVIPPTFRQNTQSPNSSLSTDDARSPLARNPSNEEIKDHRLQMLPDVPQTIAKDVHSPHLQQMQEMRSQTIPEAVLNNRDTERDPSRIESRFRADLQHLHLQDQPPSRFSSTTYATTTYDSPPTTPELSSNSPSMSAISTTPNSILNRKRPVPPAGISNSKVTARKPTPSELGTPKQVPEGKRKSLPKSPPEVEATSRIASLQAKLDNLHQRRKNLQTVIHELTNVVQPSSIAYDMASRQEIKRTVDALSKELAEVGKDEHETGLMLHRALKRDDEFAAYEPTSIWVRRVTS</sequence>
<dbReference type="PANTHER" id="PTHR42023:SF1">
    <property type="entry name" value="BHLH DOMAIN-CONTAINING PROTEIN"/>
    <property type="match status" value="1"/>
</dbReference>
<feature type="compositionally biased region" description="Basic and acidic residues" evidence="1">
    <location>
        <begin position="299"/>
        <end position="313"/>
    </location>
</feature>
<name>A0A8H6CLR1_9LECA</name>
<feature type="compositionally biased region" description="Low complexity" evidence="1">
    <location>
        <begin position="139"/>
        <end position="152"/>
    </location>
</feature>
<organism evidence="2 3">
    <name type="scientific">Letharia lupina</name>
    <dbReference type="NCBI Taxonomy" id="560253"/>
    <lineage>
        <taxon>Eukaryota</taxon>
        <taxon>Fungi</taxon>
        <taxon>Dikarya</taxon>
        <taxon>Ascomycota</taxon>
        <taxon>Pezizomycotina</taxon>
        <taxon>Lecanoromycetes</taxon>
        <taxon>OSLEUM clade</taxon>
        <taxon>Lecanoromycetidae</taxon>
        <taxon>Lecanorales</taxon>
        <taxon>Lecanorineae</taxon>
        <taxon>Parmeliaceae</taxon>
        <taxon>Letharia</taxon>
    </lineage>
</organism>
<dbReference type="RefSeq" id="XP_037154482.1">
    <property type="nucleotide sequence ID" value="XM_037300634.1"/>
</dbReference>
<dbReference type="Proteomes" id="UP000593566">
    <property type="component" value="Unassembled WGS sequence"/>
</dbReference>
<feature type="compositionally biased region" description="Low complexity" evidence="1">
    <location>
        <begin position="236"/>
        <end position="249"/>
    </location>
</feature>
<dbReference type="PANTHER" id="PTHR42023">
    <property type="entry name" value="BHLH DOMAIN-CONTAINING PROTEIN"/>
    <property type="match status" value="1"/>
</dbReference>
<comment type="caution">
    <text evidence="2">The sequence shown here is derived from an EMBL/GenBank/DDBJ whole genome shotgun (WGS) entry which is preliminary data.</text>
</comment>
<feature type="compositionally biased region" description="Polar residues" evidence="1">
    <location>
        <begin position="364"/>
        <end position="377"/>
    </location>
</feature>
<evidence type="ECO:0000313" key="3">
    <source>
        <dbReference type="Proteomes" id="UP000593566"/>
    </source>
</evidence>
<feature type="compositionally biased region" description="Polar residues" evidence="1">
    <location>
        <begin position="158"/>
        <end position="169"/>
    </location>
</feature>
<accession>A0A8H6CLR1</accession>
<feature type="region of interest" description="Disordered" evidence="1">
    <location>
        <begin position="16"/>
        <end position="50"/>
    </location>
</feature>
<protein>
    <submittedName>
        <fullName evidence="2">Uncharacterized protein</fullName>
    </submittedName>
</protein>
<feature type="compositionally biased region" description="Polar residues" evidence="1">
    <location>
        <begin position="484"/>
        <end position="503"/>
    </location>
</feature>
<reference evidence="2 3" key="1">
    <citation type="journal article" date="2020" name="Genomics">
        <title>Complete, high-quality genomes from long-read metagenomic sequencing of two wolf lichen thalli reveals enigmatic genome architecture.</title>
        <authorList>
            <person name="McKenzie S.K."/>
            <person name="Walston R.F."/>
            <person name="Allen J.L."/>
        </authorList>
    </citation>
    <scope>NUCLEOTIDE SEQUENCE [LARGE SCALE GENOMIC DNA]</scope>
    <source>
        <strain evidence="2">WasteWater1</strain>
    </source>
</reference>
<proteinExistence type="predicted"/>
<dbReference type="GeneID" id="59338170"/>
<feature type="compositionally biased region" description="Polar residues" evidence="1">
    <location>
        <begin position="32"/>
        <end position="46"/>
    </location>
</feature>
<feature type="compositionally biased region" description="Basic and acidic residues" evidence="1">
    <location>
        <begin position="389"/>
        <end position="398"/>
    </location>
</feature>
<keyword evidence="3" id="KW-1185">Reference proteome</keyword>
<evidence type="ECO:0000313" key="2">
    <source>
        <dbReference type="EMBL" id="KAF6225773.1"/>
    </source>
</evidence>
<gene>
    <name evidence="2" type="ORF">HO133_009775</name>
</gene>
<feature type="compositionally biased region" description="Polar residues" evidence="1">
    <location>
        <begin position="419"/>
        <end position="428"/>
    </location>
</feature>
<feature type="compositionally biased region" description="Polar residues" evidence="1">
    <location>
        <begin position="85"/>
        <end position="101"/>
    </location>
</feature>
<feature type="region of interest" description="Disordered" evidence="1">
    <location>
        <begin position="419"/>
        <end position="442"/>
    </location>
</feature>
<evidence type="ECO:0000256" key="1">
    <source>
        <dbReference type="SAM" id="MobiDB-lite"/>
    </source>
</evidence>
<feature type="compositionally biased region" description="Polar residues" evidence="1">
    <location>
        <begin position="181"/>
        <end position="194"/>
    </location>
</feature>
<dbReference type="AlphaFoldDB" id="A0A8H6CLR1"/>
<dbReference type="EMBL" id="JACCJB010000007">
    <property type="protein sequence ID" value="KAF6225773.1"/>
    <property type="molecule type" value="Genomic_DNA"/>
</dbReference>
<feature type="compositionally biased region" description="Polar residues" evidence="1">
    <location>
        <begin position="314"/>
        <end position="336"/>
    </location>
</feature>
<feature type="compositionally biased region" description="Low complexity" evidence="1">
    <location>
        <begin position="467"/>
        <end position="479"/>
    </location>
</feature>